<dbReference type="CDD" id="cd00814">
    <property type="entry name" value="MetRS_core"/>
    <property type="match status" value="1"/>
</dbReference>
<dbReference type="InterPro" id="IPR033911">
    <property type="entry name" value="MetRS_core"/>
</dbReference>
<evidence type="ECO:0000256" key="2">
    <source>
        <dbReference type="ARBA" id="ARBA00022598"/>
    </source>
</evidence>
<evidence type="ECO:0000313" key="11">
    <source>
        <dbReference type="EMBL" id="CAI5437544.1"/>
    </source>
</evidence>
<dbReference type="Proteomes" id="UP001152747">
    <property type="component" value="Unassembled WGS sequence"/>
</dbReference>
<evidence type="ECO:0000313" key="12">
    <source>
        <dbReference type="Proteomes" id="UP001152747"/>
    </source>
</evidence>
<name>A0A9P1I698_9PELO</name>
<keyword evidence="5 9" id="KW-0648">Protein biosynthesis</keyword>
<dbReference type="SUPFAM" id="SSF47323">
    <property type="entry name" value="Anticodon-binding domain of a subclass of class I aminoacyl-tRNA synthetases"/>
    <property type="match status" value="1"/>
</dbReference>
<evidence type="ECO:0000256" key="8">
    <source>
        <dbReference type="ARBA" id="ARBA00030331"/>
    </source>
</evidence>
<keyword evidence="2 9" id="KW-0436">Ligase</keyword>
<sequence length="511" mass="58894">MLKNYVTAPIFYANAEPHIGHAYTAILCDAAHRWNLLRNPKKSAIFSIGTDEHGSKIFRAAQNAKKDPQEFCDEVSSKFSRLFEKLGISNTHFIRTTNSEHKKAVQKFWETLDNKGLIYKSKYSGYYSIVDECFFPENEVEQKGESKVVKNTSTIVEWIEEENYMFKLSQFRDPVREWINKTAPIFPRKYENLALDSLEMSEDLSISRSKNRLSWGIPVPNDESQTIYVWLDALVNYLTVAGYPNDKWEENWSPSCQVIGKDIVKFHCFYWPAFLLAANIPLPSRFFVHGHWLVDNVKMSKSLGNVIDPNWACQKYTSEGLRYFLLKNGNPNDDSSFNTTSCLETINSDIVNNIGNLLNRSTVDKMNPGGKYPRITVDEMDVNVRKSYEGLIAMLDEVTGKVIEYYDEMLYYKAIELLMGCMKESNRVFQLNQPWKQKDEHVLASIYLPTYESLRIISILLQPIIPKFAEFSLNRLGVAENERSLEHAKFGKCSNSNLGPNNGIFIERLQK</sequence>
<evidence type="ECO:0000256" key="7">
    <source>
        <dbReference type="ARBA" id="ARBA00026124"/>
    </source>
</evidence>
<dbReference type="InterPro" id="IPR009080">
    <property type="entry name" value="tRNAsynth_Ia_anticodon-bd"/>
</dbReference>
<dbReference type="SUPFAM" id="SSF52374">
    <property type="entry name" value="Nucleotidylyl transferase"/>
    <property type="match status" value="1"/>
</dbReference>
<dbReference type="GO" id="GO:0005524">
    <property type="term" value="F:ATP binding"/>
    <property type="evidence" value="ECO:0007669"/>
    <property type="project" value="UniProtKB-KW"/>
</dbReference>
<dbReference type="Pfam" id="PF09334">
    <property type="entry name" value="tRNA-synt_1g"/>
    <property type="match status" value="1"/>
</dbReference>
<dbReference type="PANTHER" id="PTHR43326:SF1">
    <property type="entry name" value="METHIONINE--TRNA LIGASE, MITOCHONDRIAL"/>
    <property type="match status" value="1"/>
</dbReference>
<dbReference type="Gene3D" id="1.10.730.10">
    <property type="entry name" value="Isoleucyl-tRNA Synthetase, Domain 1"/>
    <property type="match status" value="1"/>
</dbReference>
<keyword evidence="4 9" id="KW-0067">ATP-binding</keyword>
<keyword evidence="3 9" id="KW-0547">Nucleotide-binding</keyword>
<dbReference type="PRINTS" id="PR01041">
    <property type="entry name" value="TRNASYNTHMET"/>
</dbReference>
<comment type="caution">
    <text evidence="11">The sequence shown here is derived from an EMBL/GenBank/DDBJ whole genome shotgun (WGS) entry which is preliminary data.</text>
</comment>
<dbReference type="EMBL" id="CANHGI010000001">
    <property type="protein sequence ID" value="CAI5437544.1"/>
    <property type="molecule type" value="Genomic_DNA"/>
</dbReference>
<dbReference type="NCBIfam" id="TIGR00398">
    <property type="entry name" value="metG"/>
    <property type="match status" value="1"/>
</dbReference>
<reference evidence="11" key="1">
    <citation type="submission" date="2022-11" db="EMBL/GenBank/DDBJ databases">
        <authorList>
            <person name="Kikuchi T."/>
        </authorList>
    </citation>
    <scope>NUCLEOTIDE SEQUENCE</scope>
    <source>
        <strain evidence="11">PS1010</strain>
    </source>
</reference>
<evidence type="ECO:0000256" key="4">
    <source>
        <dbReference type="ARBA" id="ARBA00022840"/>
    </source>
</evidence>
<feature type="domain" description="Methionyl/Leucyl tRNA synthetase" evidence="10">
    <location>
        <begin position="5"/>
        <end position="361"/>
    </location>
</feature>
<keyword evidence="12" id="KW-1185">Reference proteome</keyword>
<evidence type="ECO:0000259" key="10">
    <source>
        <dbReference type="Pfam" id="PF09334"/>
    </source>
</evidence>
<dbReference type="GO" id="GO:0004825">
    <property type="term" value="F:methionine-tRNA ligase activity"/>
    <property type="evidence" value="ECO:0007669"/>
    <property type="project" value="UniProtKB-EC"/>
</dbReference>
<evidence type="ECO:0000256" key="3">
    <source>
        <dbReference type="ARBA" id="ARBA00022741"/>
    </source>
</evidence>
<protein>
    <recommendedName>
        <fullName evidence="7">Methionine--tRNA ligase, mitochondrial</fullName>
        <ecNumber evidence="1">6.1.1.10</ecNumber>
    </recommendedName>
    <alternativeName>
        <fullName evidence="8">Mitochondrial methionyl-tRNA synthetase</fullName>
    </alternativeName>
</protein>
<organism evidence="11 12">
    <name type="scientific">Caenorhabditis angaria</name>
    <dbReference type="NCBI Taxonomy" id="860376"/>
    <lineage>
        <taxon>Eukaryota</taxon>
        <taxon>Metazoa</taxon>
        <taxon>Ecdysozoa</taxon>
        <taxon>Nematoda</taxon>
        <taxon>Chromadorea</taxon>
        <taxon>Rhabditida</taxon>
        <taxon>Rhabditina</taxon>
        <taxon>Rhabditomorpha</taxon>
        <taxon>Rhabditoidea</taxon>
        <taxon>Rhabditidae</taxon>
        <taxon>Peloderinae</taxon>
        <taxon>Caenorhabditis</taxon>
    </lineage>
</organism>
<evidence type="ECO:0000256" key="1">
    <source>
        <dbReference type="ARBA" id="ARBA00012838"/>
    </source>
</evidence>
<dbReference type="AlphaFoldDB" id="A0A9P1I698"/>
<proteinExistence type="inferred from homology"/>
<dbReference type="InterPro" id="IPR023457">
    <property type="entry name" value="Met-tRNA_synth_2"/>
</dbReference>
<dbReference type="InterPro" id="IPR014758">
    <property type="entry name" value="Met-tRNA_synth"/>
</dbReference>
<keyword evidence="6 9" id="KW-0030">Aminoacyl-tRNA synthetase</keyword>
<dbReference type="Gene3D" id="3.40.50.620">
    <property type="entry name" value="HUPs"/>
    <property type="match status" value="1"/>
</dbReference>
<dbReference type="PANTHER" id="PTHR43326">
    <property type="entry name" value="METHIONYL-TRNA SYNTHETASE"/>
    <property type="match status" value="1"/>
</dbReference>
<dbReference type="GO" id="GO:0006431">
    <property type="term" value="P:methionyl-tRNA aminoacylation"/>
    <property type="evidence" value="ECO:0007669"/>
    <property type="project" value="InterPro"/>
</dbReference>
<dbReference type="InterPro" id="IPR015413">
    <property type="entry name" value="Methionyl/Leucyl_tRNA_Synth"/>
</dbReference>
<dbReference type="EC" id="6.1.1.10" evidence="1"/>
<dbReference type="OrthoDB" id="5844513at2759"/>
<evidence type="ECO:0000256" key="6">
    <source>
        <dbReference type="ARBA" id="ARBA00023146"/>
    </source>
</evidence>
<accession>A0A9P1I698</accession>
<evidence type="ECO:0000256" key="5">
    <source>
        <dbReference type="ARBA" id="ARBA00022917"/>
    </source>
</evidence>
<gene>
    <name evidence="11" type="ORF">CAMP_LOCUS181</name>
</gene>
<comment type="similarity">
    <text evidence="9">Belongs to the class-I aminoacyl-tRNA synthetase family.</text>
</comment>
<dbReference type="InterPro" id="IPR014729">
    <property type="entry name" value="Rossmann-like_a/b/a_fold"/>
</dbReference>
<dbReference type="Gene3D" id="2.170.220.10">
    <property type="match status" value="1"/>
</dbReference>
<evidence type="ECO:0000256" key="9">
    <source>
        <dbReference type="RuleBase" id="RU363039"/>
    </source>
</evidence>